<feature type="compositionally biased region" description="Basic residues" evidence="1">
    <location>
        <begin position="307"/>
        <end position="317"/>
    </location>
</feature>
<proteinExistence type="predicted"/>
<dbReference type="AlphaFoldDB" id="A0A814E0R1"/>
<feature type="compositionally biased region" description="Polar residues" evidence="1">
    <location>
        <begin position="400"/>
        <end position="410"/>
    </location>
</feature>
<feature type="compositionally biased region" description="Polar residues" evidence="1">
    <location>
        <begin position="291"/>
        <end position="305"/>
    </location>
</feature>
<gene>
    <name evidence="2" type="ORF">CJN711_LOCUS567</name>
</gene>
<dbReference type="EMBL" id="CAJNOV010000043">
    <property type="protein sequence ID" value="CAF0964486.1"/>
    <property type="molecule type" value="Genomic_DNA"/>
</dbReference>
<evidence type="ECO:0000313" key="2">
    <source>
        <dbReference type="EMBL" id="CAF0964486.1"/>
    </source>
</evidence>
<feature type="compositionally biased region" description="Polar residues" evidence="1">
    <location>
        <begin position="581"/>
        <end position="593"/>
    </location>
</feature>
<organism evidence="2 3">
    <name type="scientific">Rotaria magnacalcarata</name>
    <dbReference type="NCBI Taxonomy" id="392030"/>
    <lineage>
        <taxon>Eukaryota</taxon>
        <taxon>Metazoa</taxon>
        <taxon>Spiralia</taxon>
        <taxon>Gnathifera</taxon>
        <taxon>Rotifera</taxon>
        <taxon>Eurotatoria</taxon>
        <taxon>Bdelloidea</taxon>
        <taxon>Philodinida</taxon>
        <taxon>Philodinidae</taxon>
        <taxon>Rotaria</taxon>
    </lineage>
</organism>
<feature type="region of interest" description="Disordered" evidence="1">
    <location>
        <begin position="576"/>
        <end position="602"/>
    </location>
</feature>
<evidence type="ECO:0000313" key="3">
    <source>
        <dbReference type="Proteomes" id="UP000663855"/>
    </source>
</evidence>
<feature type="region of interest" description="Disordered" evidence="1">
    <location>
        <begin position="393"/>
        <end position="429"/>
    </location>
</feature>
<comment type="caution">
    <text evidence="2">The sequence shown here is derived from an EMBL/GenBank/DDBJ whole genome shotgun (WGS) entry which is preliminary data.</text>
</comment>
<feature type="compositionally biased region" description="Polar residues" evidence="1">
    <location>
        <begin position="102"/>
        <end position="113"/>
    </location>
</feature>
<accession>A0A814E0R1</accession>
<evidence type="ECO:0000256" key="1">
    <source>
        <dbReference type="SAM" id="MobiDB-lite"/>
    </source>
</evidence>
<sequence>MTTKRTKAFASLDLVLPVAPHYRTDPQVLKDIEKMRNNAASRWAKYEFSHSPSGHANNNNDNTSKIASLARPKLEILRANSPTLKRLVAARTKLEKYAASIPRNNSASRQSVRSARETPYQIAQEKPASVLSKPIHEKEPPRLSKSVHTPAPIISQPSYPIKPSKSQSSLDHGPLDKITYEKTWTRTGSMKQKCSLEIWLPKPALDDDDPNTSRTVTPRINTIEKLSETIPIAKSRRSSVAKITATSTISNLEVKSLDEIPPKKSESTIVPRVYHYGDYIMDIPEERPRSSKSVTTVKSDGTCSIKSFRRQQSRPHTGRQSISTNNSEEILRFGTVEAPTSAKISSINIKSASSNHDIKPAAKSSNTTMINELMQKYSLIKKNHQELTQAKLQLEKPNNDSKANSNLTKENSPRPRPPPVPESTSLVLSDQPSVSVKKLFLDTSHSRSVTDHNNTNTKLLERRSTPRKQSHPDMYPQLRIFSLANQQQHRQSSASTAAYLPAVNGKKPDDTLRILQRSKTLDVVLDIPNPVNPPSRIPVHTDNSSSHRIQRTTNAFIEQTPTSISNRSAPNLYSEQRKQQMKSSIIQNSQPNFPRSPPTTKVTSVSTNKVLIHFNRNNAGTMDRSFLVPE</sequence>
<dbReference type="Proteomes" id="UP000663855">
    <property type="component" value="Unassembled WGS sequence"/>
</dbReference>
<name>A0A814E0R1_9BILA</name>
<reference evidence="2" key="1">
    <citation type="submission" date="2021-02" db="EMBL/GenBank/DDBJ databases">
        <authorList>
            <person name="Nowell W R."/>
        </authorList>
    </citation>
    <scope>NUCLEOTIDE SEQUENCE</scope>
</reference>
<feature type="region of interest" description="Disordered" evidence="1">
    <location>
        <begin position="445"/>
        <end position="472"/>
    </location>
</feature>
<feature type="region of interest" description="Disordered" evidence="1">
    <location>
        <begin position="287"/>
        <end position="325"/>
    </location>
</feature>
<protein>
    <submittedName>
        <fullName evidence="2">Uncharacterized protein</fullName>
    </submittedName>
</protein>
<feature type="region of interest" description="Disordered" evidence="1">
    <location>
        <begin position="102"/>
        <end position="174"/>
    </location>
</feature>